<feature type="chain" id="PRO_5044755067" description="Secreted protein" evidence="1">
    <location>
        <begin position="20"/>
        <end position="129"/>
    </location>
</feature>
<comment type="caution">
    <text evidence="2">The sequence shown here is derived from an EMBL/GenBank/DDBJ whole genome shotgun (WGS) entry which is preliminary data.</text>
</comment>
<sequence>MFDLIVNIAFFLTISVVHRVFLHSKGKVRDPYKSPPTWIIMAGRCSRKKGEDICGRNNVVRCRWRRLLHSVIGDVETKPPNRMTISVEPVRCRRVDGTDGLTGYNQEEKESSVRMYLSTGRFIGTCDME</sequence>
<keyword evidence="1" id="KW-0732">Signal</keyword>
<keyword evidence="3" id="KW-1185">Reference proteome</keyword>
<dbReference type="Proteomes" id="UP001562425">
    <property type="component" value="Unassembled WGS sequence"/>
</dbReference>
<evidence type="ECO:0000256" key="1">
    <source>
        <dbReference type="SAM" id="SignalP"/>
    </source>
</evidence>
<organism evidence="2 3">
    <name type="scientific">Culex pipiens pipiens</name>
    <name type="common">Northern house mosquito</name>
    <dbReference type="NCBI Taxonomy" id="38569"/>
    <lineage>
        <taxon>Eukaryota</taxon>
        <taxon>Metazoa</taxon>
        <taxon>Ecdysozoa</taxon>
        <taxon>Arthropoda</taxon>
        <taxon>Hexapoda</taxon>
        <taxon>Insecta</taxon>
        <taxon>Pterygota</taxon>
        <taxon>Neoptera</taxon>
        <taxon>Endopterygota</taxon>
        <taxon>Diptera</taxon>
        <taxon>Nematocera</taxon>
        <taxon>Culicoidea</taxon>
        <taxon>Culicidae</taxon>
        <taxon>Culicinae</taxon>
        <taxon>Culicini</taxon>
        <taxon>Culex</taxon>
        <taxon>Culex</taxon>
    </lineage>
</organism>
<feature type="signal peptide" evidence="1">
    <location>
        <begin position="1"/>
        <end position="19"/>
    </location>
</feature>
<gene>
    <name evidence="2" type="ORF">pipiens_019200</name>
</gene>
<accession>A0ABD1DVY8</accession>
<protein>
    <recommendedName>
        <fullName evidence="4">Secreted protein</fullName>
    </recommendedName>
</protein>
<evidence type="ECO:0008006" key="4">
    <source>
        <dbReference type="Google" id="ProtNLM"/>
    </source>
</evidence>
<dbReference type="EMBL" id="JBEHCU010001123">
    <property type="protein sequence ID" value="KAL1403802.1"/>
    <property type="molecule type" value="Genomic_DNA"/>
</dbReference>
<dbReference type="AlphaFoldDB" id="A0ABD1DVY8"/>
<name>A0ABD1DVY8_CULPP</name>
<proteinExistence type="predicted"/>
<evidence type="ECO:0000313" key="2">
    <source>
        <dbReference type="EMBL" id="KAL1403802.1"/>
    </source>
</evidence>
<reference evidence="2 3" key="1">
    <citation type="submission" date="2024-05" db="EMBL/GenBank/DDBJ databases">
        <title>Culex pipiens pipiens assembly and annotation.</title>
        <authorList>
            <person name="Alout H."/>
            <person name="Durand T."/>
        </authorList>
    </citation>
    <scope>NUCLEOTIDE SEQUENCE [LARGE SCALE GENOMIC DNA]</scope>
    <source>
        <strain evidence="2">HA-2024</strain>
        <tissue evidence="2">Whole body</tissue>
    </source>
</reference>
<evidence type="ECO:0000313" key="3">
    <source>
        <dbReference type="Proteomes" id="UP001562425"/>
    </source>
</evidence>